<dbReference type="RefSeq" id="WP_089349234.1">
    <property type="nucleotide sequence ID" value="NZ_BJUM01000068.1"/>
</dbReference>
<reference evidence="2 3" key="1">
    <citation type="submission" date="2019-07" db="EMBL/GenBank/DDBJ databases">
        <title>Whole genome shotgun sequence of Pseudoalteromonas espejiana NBRC 102222.</title>
        <authorList>
            <person name="Hosoyama A."/>
            <person name="Uohara A."/>
            <person name="Ohji S."/>
            <person name="Ichikawa N."/>
        </authorList>
    </citation>
    <scope>NUCLEOTIDE SEQUENCE [LARGE SCALE GENOMIC DNA]</scope>
    <source>
        <strain evidence="2 3">NBRC 102222</strain>
    </source>
</reference>
<dbReference type="OrthoDB" id="9784998at2"/>
<gene>
    <name evidence="2" type="ORF">PES01_38340</name>
</gene>
<keyword evidence="3" id="KW-1185">Reference proteome</keyword>
<evidence type="ECO:0000313" key="2">
    <source>
        <dbReference type="EMBL" id="GEK56989.1"/>
    </source>
</evidence>
<dbReference type="Proteomes" id="UP000321419">
    <property type="component" value="Unassembled WGS sequence"/>
</dbReference>
<dbReference type="EMBL" id="BJUM01000068">
    <property type="protein sequence ID" value="GEK56989.1"/>
    <property type="molecule type" value="Genomic_DNA"/>
</dbReference>
<evidence type="ECO:0000313" key="3">
    <source>
        <dbReference type="Proteomes" id="UP000321419"/>
    </source>
</evidence>
<comment type="caution">
    <text evidence="2">The sequence shown here is derived from an EMBL/GenBank/DDBJ whole genome shotgun (WGS) entry which is preliminary data.</text>
</comment>
<evidence type="ECO:0000256" key="1">
    <source>
        <dbReference type="SAM" id="SignalP"/>
    </source>
</evidence>
<sequence length="192" mass="22003">MSKNVTKMVAWFVIALASLVFTCESVAKSSSYEEIEWIQLMPKDDLDALLNPPEYLTEIEDGSEQDTLDSLDAKPFENEQDKRYQQALSSARVIESYNNKKIRVPGFIVPLESEEGKRISEFFVVPYFGACLHMPPPPPNQIIYVKFEQGVELQSLYDAFWFEGKITINTVENELGTSAYELKLDRVLPYEE</sequence>
<dbReference type="AlphaFoldDB" id="A0A510Y138"/>
<protein>
    <recommendedName>
        <fullName evidence="4">Lipoprotein</fullName>
    </recommendedName>
</protein>
<feature type="signal peptide" evidence="1">
    <location>
        <begin position="1"/>
        <end position="22"/>
    </location>
</feature>
<accession>A0A510Y138</accession>
<dbReference type="Gene3D" id="2.40.50.870">
    <property type="entry name" value="Protein of unknown function (DUF3299)"/>
    <property type="match status" value="1"/>
</dbReference>
<proteinExistence type="predicted"/>
<organism evidence="2 3">
    <name type="scientific">Pseudoalteromonas espejiana</name>
    <dbReference type="NCBI Taxonomy" id="28107"/>
    <lineage>
        <taxon>Bacteria</taxon>
        <taxon>Pseudomonadati</taxon>
        <taxon>Pseudomonadota</taxon>
        <taxon>Gammaproteobacteria</taxon>
        <taxon>Alteromonadales</taxon>
        <taxon>Pseudoalteromonadaceae</taxon>
        <taxon>Pseudoalteromonas</taxon>
    </lineage>
</organism>
<name>A0A510Y138_9GAMM</name>
<feature type="chain" id="PRO_5022084526" description="Lipoprotein" evidence="1">
    <location>
        <begin position="23"/>
        <end position="192"/>
    </location>
</feature>
<keyword evidence="1" id="KW-0732">Signal</keyword>
<dbReference type="Pfam" id="PF11736">
    <property type="entry name" value="DUF3299"/>
    <property type="match status" value="1"/>
</dbReference>
<dbReference type="InterPro" id="IPR021727">
    <property type="entry name" value="DUF3299"/>
</dbReference>
<evidence type="ECO:0008006" key="4">
    <source>
        <dbReference type="Google" id="ProtNLM"/>
    </source>
</evidence>